<keyword evidence="4" id="KW-1185">Reference proteome</keyword>
<dbReference type="EMBL" id="GG662656">
    <property type="protein sequence ID" value="EWS73858.1"/>
    <property type="molecule type" value="Genomic_DNA"/>
</dbReference>
<evidence type="ECO:0000313" key="4">
    <source>
        <dbReference type="Proteomes" id="UP000009168"/>
    </source>
</evidence>
<dbReference type="GeneID" id="24438174"/>
<protein>
    <submittedName>
        <fullName evidence="3">Zinc knuckle protein</fullName>
    </submittedName>
</protein>
<dbReference type="GO" id="GO:0005634">
    <property type="term" value="C:nucleus"/>
    <property type="evidence" value="ECO:0007669"/>
    <property type="project" value="TreeGrafter"/>
</dbReference>
<proteinExistence type="predicted"/>
<dbReference type="AlphaFoldDB" id="W7XBR6"/>
<reference evidence="4" key="1">
    <citation type="journal article" date="2006" name="PLoS Biol.">
        <title>Macronuclear genome sequence of the ciliate Tetrahymena thermophila, a model eukaryote.</title>
        <authorList>
            <person name="Eisen J.A."/>
            <person name="Coyne R.S."/>
            <person name="Wu M."/>
            <person name="Wu D."/>
            <person name="Thiagarajan M."/>
            <person name="Wortman J.R."/>
            <person name="Badger J.H."/>
            <person name="Ren Q."/>
            <person name="Amedeo P."/>
            <person name="Jones K.M."/>
            <person name="Tallon L.J."/>
            <person name="Delcher A.L."/>
            <person name="Salzberg S.L."/>
            <person name="Silva J.C."/>
            <person name="Haas B.J."/>
            <person name="Majoros W.H."/>
            <person name="Farzad M."/>
            <person name="Carlton J.M."/>
            <person name="Smith R.K. Jr."/>
            <person name="Garg J."/>
            <person name="Pearlman R.E."/>
            <person name="Karrer K.M."/>
            <person name="Sun L."/>
            <person name="Manning G."/>
            <person name="Elde N.C."/>
            <person name="Turkewitz A.P."/>
            <person name="Asai D.J."/>
            <person name="Wilkes D.E."/>
            <person name="Wang Y."/>
            <person name="Cai H."/>
            <person name="Collins K."/>
            <person name="Stewart B.A."/>
            <person name="Lee S.R."/>
            <person name="Wilamowska K."/>
            <person name="Weinberg Z."/>
            <person name="Ruzzo W.L."/>
            <person name="Wloga D."/>
            <person name="Gaertig J."/>
            <person name="Frankel J."/>
            <person name="Tsao C.-C."/>
            <person name="Gorovsky M.A."/>
            <person name="Keeling P.J."/>
            <person name="Waller R.F."/>
            <person name="Patron N.J."/>
            <person name="Cherry J.M."/>
            <person name="Stover N.A."/>
            <person name="Krieger C.J."/>
            <person name="del Toro C."/>
            <person name="Ryder H.F."/>
            <person name="Williamson S.C."/>
            <person name="Barbeau R.A."/>
            <person name="Hamilton E.P."/>
            <person name="Orias E."/>
        </authorList>
    </citation>
    <scope>NUCLEOTIDE SEQUENCE [LARGE SCALE GENOMIC DNA]</scope>
    <source>
        <strain evidence="4">SB210</strain>
    </source>
</reference>
<dbReference type="Proteomes" id="UP000009168">
    <property type="component" value="Unassembled WGS sequence"/>
</dbReference>
<sequence>MSLIVLIIIGLADYFYGQELFNRNNPIVITSEQYVKNPQRMDIDKIQQIIVMGFNNSTGQTVYEPSVIQVSASISKLQKIYNETTQGYQNSLKSTNLIIRPCNRQDIRVGEINSYFDSLPLSNYFCFDDNQEVYIEGDYSGDFYSKVDVFFSQCKNSTQPGSVVCKSQEQIDQITSNLFFLAYMLDKIVDPTNLDNPFSYQGINLETQTSAQQSQQYTAFFENYYIQSDTGLITQQVNEKRDFLYVQSRSDNLYGKPGLLIQFTLRPYKNKQLFMQRRYMKFSDLIAQLGGIIKLLTLIGFAFTYPITRLHLNKEIINSIFDLNFTLSEKKLQNNDNNLTEKYLAEIELNNKKKLQQQFKFMQNQQDLGSKLNEEDQSQYNNNEVNQRSNKLKASQQSFDQEKSIEQQQLAYLNLKKKQSQLKEDNFKFQQINNSVETDQFNNKSVKRSQEQNFRRREILKNVKESDYSFSNIYENQFIRMETSQIQENSQIVKSLIDSIKNILNPLKSIIKMTFIEQILYFSSFNSKKLKQKKVFIQKGLKKVSNQLDIENILKKLQELEKLKQVVLNEDQLKLFELLPRPVLQSNSSESQSNQGNSFYDKINKTYEEKVDEAYQSLANILNKPKKSQRDIQLIQLLDKKIYQNILDAGLITENADKYSQNYQTNYFDNSLKNQDYIKENLLCQRFPSRFVEKNFLIKDSSFKEEFEKNQTQYDVTDDSQTKIDDVYFNFNNKIIKNSMNL</sequence>
<feature type="compositionally biased region" description="Polar residues" evidence="1">
    <location>
        <begin position="378"/>
        <end position="399"/>
    </location>
</feature>
<organism evidence="3 4">
    <name type="scientific">Tetrahymena thermophila (strain SB210)</name>
    <dbReference type="NCBI Taxonomy" id="312017"/>
    <lineage>
        <taxon>Eukaryota</taxon>
        <taxon>Sar</taxon>
        <taxon>Alveolata</taxon>
        <taxon>Ciliophora</taxon>
        <taxon>Intramacronucleata</taxon>
        <taxon>Oligohymenophorea</taxon>
        <taxon>Hymenostomatida</taxon>
        <taxon>Tetrahymenina</taxon>
        <taxon>Tetrahymenidae</taxon>
        <taxon>Tetrahymena</taxon>
    </lineage>
</organism>
<evidence type="ECO:0000256" key="2">
    <source>
        <dbReference type="SAM" id="SignalP"/>
    </source>
</evidence>
<dbReference type="RefSeq" id="XP_012653605.1">
    <property type="nucleotide sequence ID" value="XM_012798151.1"/>
</dbReference>
<dbReference type="InParanoid" id="W7XBR6"/>
<feature type="region of interest" description="Disordered" evidence="1">
    <location>
        <begin position="370"/>
        <end position="399"/>
    </location>
</feature>
<gene>
    <name evidence="3" type="ORF">TTHERM_000279859</name>
</gene>
<dbReference type="PANTHER" id="PTHR31398:SF0">
    <property type="entry name" value="MEIOTIC NUCLEAR DIVISION PROTEIN 1 HOMOLOG"/>
    <property type="match status" value="1"/>
</dbReference>
<dbReference type="PANTHER" id="PTHR31398">
    <property type="entry name" value="MEIOTIC NUCLEAR DIVISION PROTEIN 1 HOMOLOG"/>
    <property type="match status" value="1"/>
</dbReference>
<feature type="signal peptide" evidence="2">
    <location>
        <begin position="1"/>
        <end position="17"/>
    </location>
</feature>
<name>W7XBR6_TETTS</name>
<evidence type="ECO:0000256" key="1">
    <source>
        <dbReference type="SAM" id="MobiDB-lite"/>
    </source>
</evidence>
<dbReference type="KEGG" id="tet:TTHERM_000279859"/>
<feature type="chain" id="PRO_5004906695" evidence="2">
    <location>
        <begin position="18"/>
        <end position="742"/>
    </location>
</feature>
<keyword evidence="2" id="KW-0732">Signal</keyword>
<evidence type="ECO:0000313" key="3">
    <source>
        <dbReference type="EMBL" id="EWS73858.1"/>
    </source>
</evidence>
<dbReference type="GO" id="GO:0007131">
    <property type="term" value="P:reciprocal meiotic recombination"/>
    <property type="evidence" value="ECO:0007669"/>
    <property type="project" value="TreeGrafter"/>
</dbReference>
<accession>W7XBR6</accession>